<dbReference type="KEGG" id="orh:Ornrh_2116"/>
<evidence type="ECO:0000313" key="2">
    <source>
        <dbReference type="Proteomes" id="UP000006051"/>
    </source>
</evidence>
<dbReference type="Proteomes" id="UP000006051">
    <property type="component" value="Chromosome"/>
</dbReference>
<sequence>MSKVVPNECVTKLNLKNHQTKIMSILLIEILRKYVY</sequence>
<organism evidence="1 2">
    <name type="scientific">Ornithobacterium rhinotracheale (strain ATCC 51463 / DSM 15997 / CCUG 23171 / CIP 104009 / LMG 9086)</name>
    <dbReference type="NCBI Taxonomy" id="867902"/>
    <lineage>
        <taxon>Bacteria</taxon>
        <taxon>Pseudomonadati</taxon>
        <taxon>Bacteroidota</taxon>
        <taxon>Flavobacteriia</taxon>
        <taxon>Flavobacteriales</taxon>
        <taxon>Weeksellaceae</taxon>
        <taxon>Ornithobacterium</taxon>
    </lineage>
</organism>
<evidence type="ECO:0000313" key="1">
    <source>
        <dbReference type="EMBL" id="AFL98248.1"/>
    </source>
</evidence>
<protein>
    <submittedName>
        <fullName evidence="1">Uncharacterized protein</fullName>
    </submittedName>
</protein>
<reference evidence="1 2" key="1">
    <citation type="submission" date="2012-06" db="EMBL/GenBank/DDBJ databases">
        <title>The complete genome of Ornithobacterium rhinotracheale DSM 15997.</title>
        <authorList>
            <consortium name="US DOE Joint Genome Institute (JGI-PGF)"/>
            <person name="Lucas S."/>
            <person name="Copeland A."/>
            <person name="Lapidus A."/>
            <person name="Goodwin L."/>
            <person name="Pitluck S."/>
            <person name="Peters L."/>
            <person name="Mikhailova N."/>
            <person name="Teshima H."/>
            <person name="Kyrpides N."/>
            <person name="Mavromatis K."/>
            <person name="Pagani I."/>
            <person name="Ivanova N."/>
            <person name="Ovchinnikova G."/>
            <person name="Zeytun A."/>
            <person name="Detter J.C."/>
            <person name="Han C."/>
            <person name="Land M."/>
            <person name="Hauser L."/>
            <person name="Markowitz V."/>
            <person name="Cheng J.-F."/>
            <person name="Hugenholtz P."/>
            <person name="Woyke T."/>
            <person name="Wu D."/>
            <person name="Lang E."/>
            <person name="Kopitz M."/>
            <person name="Brambilla E."/>
            <person name="Klenk H.-P."/>
            <person name="Eisen J.A."/>
        </authorList>
    </citation>
    <scope>NUCLEOTIDE SEQUENCE [LARGE SCALE GENOMIC DNA]</scope>
    <source>
        <strain evidence="2">ATCC 51463 / DSM 15997 / CCUG 23171 / LMG 9086</strain>
    </source>
</reference>
<dbReference type="EMBL" id="CP003283">
    <property type="protein sequence ID" value="AFL98248.1"/>
    <property type="molecule type" value="Genomic_DNA"/>
</dbReference>
<accession>I4A2R4</accession>
<keyword evidence="2" id="KW-1185">Reference proteome</keyword>
<gene>
    <name evidence="1" type="ordered locus">Ornrh_2116</name>
</gene>
<dbReference type="AlphaFoldDB" id="I4A2R4"/>
<proteinExistence type="predicted"/>
<dbReference type="HOGENOM" id="CLU_3357395_0_0_10"/>
<dbReference type="STRING" id="867902.Ornrh_2116"/>
<name>I4A2R4_ORNRL</name>